<keyword evidence="2" id="KW-1185">Reference proteome</keyword>
<comment type="caution">
    <text evidence="1">The sequence shown here is derived from an EMBL/GenBank/DDBJ whole genome shotgun (WGS) entry which is preliminary data.</text>
</comment>
<protein>
    <recommendedName>
        <fullName evidence="3">GntR family transcriptional regulator</fullName>
    </recommendedName>
</protein>
<gene>
    <name evidence="1" type="ORF">QCN29_28005</name>
</gene>
<dbReference type="Proteomes" id="UP001223144">
    <property type="component" value="Unassembled WGS sequence"/>
</dbReference>
<evidence type="ECO:0008006" key="3">
    <source>
        <dbReference type="Google" id="ProtNLM"/>
    </source>
</evidence>
<proteinExistence type="predicted"/>
<sequence length="73" mass="7840">MVRAYRELETAGLVRSRRGSGTRVIALPDADDAKARLAEHALSYALAVRRLDATDEEALAAIRHALATQPPSG</sequence>
<evidence type="ECO:0000313" key="1">
    <source>
        <dbReference type="EMBL" id="MDH2392554.1"/>
    </source>
</evidence>
<organism evidence="1 2">
    <name type="scientific">Streptomyces chengmaiensis</name>
    <dbReference type="NCBI Taxonomy" id="3040919"/>
    <lineage>
        <taxon>Bacteria</taxon>
        <taxon>Bacillati</taxon>
        <taxon>Actinomycetota</taxon>
        <taxon>Actinomycetes</taxon>
        <taxon>Kitasatosporales</taxon>
        <taxon>Streptomycetaceae</taxon>
        <taxon>Streptomyces</taxon>
    </lineage>
</organism>
<dbReference type="EMBL" id="JARWBG010000044">
    <property type="protein sequence ID" value="MDH2392554.1"/>
    <property type="molecule type" value="Genomic_DNA"/>
</dbReference>
<name>A0ABT6HXI4_9ACTN</name>
<dbReference type="InterPro" id="IPR036390">
    <property type="entry name" value="WH_DNA-bd_sf"/>
</dbReference>
<dbReference type="RefSeq" id="WP_279931665.1">
    <property type="nucleotide sequence ID" value="NZ_JARWBG010000044.1"/>
</dbReference>
<reference evidence="1 2" key="1">
    <citation type="submission" date="2023-04" db="EMBL/GenBank/DDBJ databases">
        <title>Streptomyces chengmaiensis sp. nov. isolated from the stem of mangrove plant in Hainan.</title>
        <authorList>
            <person name="Huang X."/>
            <person name="Zhou S."/>
            <person name="Chu X."/>
            <person name="Xie Y."/>
            <person name="Lin Y."/>
        </authorList>
    </citation>
    <scope>NUCLEOTIDE SEQUENCE [LARGE SCALE GENOMIC DNA]</scope>
    <source>
        <strain evidence="1 2">HNM0663</strain>
    </source>
</reference>
<accession>A0ABT6HXI4</accession>
<evidence type="ECO:0000313" key="2">
    <source>
        <dbReference type="Proteomes" id="UP001223144"/>
    </source>
</evidence>
<dbReference type="SUPFAM" id="SSF46785">
    <property type="entry name" value="Winged helix' DNA-binding domain"/>
    <property type="match status" value="1"/>
</dbReference>
<dbReference type="InterPro" id="IPR036388">
    <property type="entry name" value="WH-like_DNA-bd_sf"/>
</dbReference>
<dbReference type="Gene3D" id="1.10.10.10">
    <property type="entry name" value="Winged helix-like DNA-binding domain superfamily/Winged helix DNA-binding domain"/>
    <property type="match status" value="1"/>
</dbReference>